<feature type="region of interest" description="Disordered" evidence="1">
    <location>
        <begin position="1"/>
        <end position="32"/>
    </location>
</feature>
<accession>A0A817B419</accession>
<name>A0A817B419_BRANA</name>
<evidence type="ECO:0000256" key="1">
    <source>
        <dbReference type="SAM" id="MobiDB-lite"/>
    </source>
</evidence>
<gene>
    <name evidence="2" type="ORF">DARMORV10_A10P08420.1</name>
</gene>
<protein>
    <submittedName>
        <fullName evidence="2">(rape) hypothetical protein</fullName>
    </submittedName>
</protein>
<reference evidence="2" key="1">
    <citation type="submission" date="2021-01" db="EMBL/GenBank/DDBJ databases">
        <authorList>
            <consortium name="Genoscope - CEA"/>
            <person name="William W."/>
        </authorList>
    </citation>
    <scope>NUCLEOTIDE SEQUENCE</scope>
</reference>
<dbReference type="Proteomes" id="UP001295469">
    <property type="component" value="Chromosome A10"/>
</dbReference>
<proteinExistence type="predicted"/>
<organism evidence="2">
    <name type="scientific">Brassica napus</name>
    <name type="common">Rape</name>
    <dbReference type="NCBI Taxonomy" id="3708"/>
    <lineage>
        <taxon>Eukaryota</taxon>
        <taxon>Viridiplantae</taxon>
        <taxon>Streptophyta</taxon>
        <taxon>Embryophyta</taxon>
        <taxon>Tracheophyta</taxon>
        <taxon>Spermatophyta</taxon>
        <taxon>Magnoliopsida</taxon>
        <taxon>eudicotyledons</taxon>
        <taxon>Gunneridae</taxon>
        <taxon>Pentapetalae</taxon>
        <taxon>rosids</taxon>
        <taxon>malvids</taxon>
        <taxon>Brassicales</taxon>
        <taxon>Brassicaceae</taxon>
        <taxon>Brassiceae</taxon>
        <taxon>Brassica</taxon>
    </lineage>
</organism>
<evidence type="ECO:0000313" key="2">
    <source>
        <dbReference type="EMBL" id="CAF2320535.1"/>
    </source>
</evidence>
<dbReference type="EMBL" id="HG994364">
    <property type="protein sequence ID" value="CAF2320535.1"/>
    <property type="molecule type" value="Genomic_DNA"/>
</dbReference>
<sequence length="92" mass="10162">MLSDITNVIPTARTQTHQSHLTPNLDRTTPNTRIYSTNMPPRTDDQVFVNPCAPAKRLRKNDSFTCKSSVFQLTSASSLPKSSIPLSDTSNV</sequence>
<dbReference type="AlphaFoldDB" id="A0A817B419"/>